<dbReference type="PANTHER" id="PTHR30188:SF3">
    <property type="entry name" value="ABC TRANSPORTER PERMEASE"/>
    <property type="match status" value="1"/>
</dbReference>
<evidence type="ECO:0000313" key="5">
    <source>
        <dbReference type="Proteomes" id="UP000646365"/>
    </source>
</evidence>
<dbReference type="PANTHER" id="PTHR30188">
    <property type="entry name" value="ABC TRANSPORTER PERMEASE PROTEIN-RELATED"/>
    <property type="match status" value="1"/>
</dbReference>
<dbReference type="PROSITE" id="PS50801">
    <property type="entry name" value="STAS"/>
    <property type="match status" value="1"/>
</dbReference>
<comment type="subcellular location">
    <subcellularLocation>
        <location evidence="2">Cell inner membrane</location>
        <topology evidence="2">Multi-pass membrane protein</topology>
    </subcellularLocation>
</comment>
<feature type="transmembrane region" description="Helical" evidence="2">
    <location>
        <begin position="321"/>
        <end position="346"/>
    </location>
</feature>
<reference evidence="4" key="2">
    <citation type="submission" date="2020-09" db="EMBL/GenBank/DDBJ databases">
        <authorList>
            <person name="Sun Q."/>
            <person name="Zhou Y."/>
        </authorList>
    </citation>
    <scope>NUCLEOTIDE SEQUENCE</scope>
    <source>
        <strain evidence="4">CGMCC 1.15725</strain>
    </source>
</reference>
<dbReference type="InterPro" id="IPR030802">
    <property type="entry name" value="Permease_MalE"/>
</dbReference>
<organism evidence="4 5">
    <name type="scientific">Aliidongia dinghuensis</name>
    <dbReference type="NCBI Taxonomy" id="1867774"/>
    <lineage>
        <taxon>Bacteria</taxon>
        <taxon>Pseudomonadati</taxon>
        <taxon>Pseudomonadota</taxon>
        <taxon>Alphaproteobacteria</taxon>
        <taxon>Rhodospirillales</taxon>
        <taxon>Dongiaceae</taxon>
        <taxon>Aliidongia</taxon>
    </lineage>
</organism>
<evidence type="ECO:0000256" key="2">
    <source>
        <dbReference type="RuleBase" id="RU362044"/>
    </source>
</evidence>
<evidence type="ECO:0000256" key="1">
    <source>
        <dbReference type="ARBA" id="ARBA00003787"/>
    </source>
</evidence>
<feature type="transmembrane region" description="Helical" evidence="2">
    <location>
        <begin position="272"/>
        <end position="300"/>
    </location>
</feature>
<dbReference type="Pfam" id="PF02405">
    <property type="entry name" value="MlaE"/>
    <property type="match status" value="1"/>
</dbReference>
<feature type="transmembrane region" description="Helical" evidence="2">
    <location>
        <begin position="135"/>
        <end position="158"/>
    </location>
</feature>
<sequence>MAALQDVDLSASPARLATERRSDAFIVRASGAWVLGAAERHDEPLRKLAFTGVPRLEIDCAGLERLDTTGAWLLMRTKRMAEMAGAQVAWRAVPDAFQPLISTIDHECRRPPVEHPDQASLRFFLERLGRAQMAFFAQAVSLLGFIGMVATETVATVFNPRRLRVPALVHQMEEVGLNALPIVGLLSFLLGIVFAFQGADQLRRFGAEIFTVNLLGISILREIGAIMTAIIVAGRSGSSFTAQIGTMKVNEEIDALYTLGMNPVEVLVLPRMLALVLTLPLLTVYANIIGILGGALMCQFDLGITFPAFLRQLQGAVGTGWTFWIGIIKAPIFAFLIATVGCYEGLQVERNAASVGMLTTRSVVESIFLVIVADALFSILFSLLEV</sequence>
<dbReference type="Pfam" id="PF13466">
    <property type="entry name" value="STAS_2"/>
    <property type="match status" value="1"/>
</dbReference>
<dbReference type="GO" id="GO:0043190">
    <property type="term" value="C:ATP-binding cassette (ABC) transporter complex"/>
    <property type="evidence" value="ECO:0007669"/>
    <property type="project" value="InterPro"/>
</dbReference>
<dbReference type="InterPro" id="IPR036513">
    <property type="entry name" value="STAS_dom_sf"/>
</dbReference>
<name>A0A8J2YPX9_9PROT</name>
<feature type="transmembrane region" description="Helical" evidence="2">
    <location>
        <begin position="209"/>
        <end position="233"/>
    </location>
</feature>
<comment type="caution">
    <text evidence="4">The sequence shown here is derived from an EMBL/GenBank/DDBJ whole genome shotgun (WGS) entry which is preliminary data.</text>
</comment>
<feature type="transmembrane region" description="Helical" evidence="2">
    <location>
        <begin position="178"/>
        <end position="197"/>
    </location>
</feature>
<dbReference type="NCBIfam" id="TIGR00056">
    <property type="entry name" value="MlaE family lipid ABC transporter permease subunit"/>
    <property type="match status" value="1"/>
</dbReference>
<keyword evidence="5" id="KW-1185">Reference proteome</keyword>
<dbReference type="EMBL" id="BMJQ01000001">
    <property type="protein sequence ID" value="GGF03342.1"/>
    <property type="molecule type" value="Genomic_DNA"/>
</dbReference>
<feature type="domain" description="STAS" evidence="3">
    <location>
        <begin position="14"/>
        <end position="88"/>
    </location>
</feature>
<dbReference type="AlphaFoldDB" id="A0A8J2YPX9"/>
<proteinExistence type="inferred from homology"/>
<keyword evidence="2" id="KW-1003">Cell membrane</keyword>
<evidence type="ECO:0000313" key="4">
    <source>
        <dbReference type="EMBL" id="GGF03342.1"/>
    </source>
</evidence>
<dbReference type="GO" id="GO:0005548">
    <property type="term" value="F:phospholipid transporter activity"/>
    <property type="evidence" value="ECO:0007669"/>
    <property type="project" value="TreeGrafter"/>
</dbReference>
<feature type="transmembrane region" description="Helical" evidence="2">
    <location>
        <begin position="366"/>
        <end position="384"/>
    </location>
</feature>
<comment type="similarity">
    <text evidence="2">Belongs to the MlaE permease family.</text>
</comment>
<dbReference type="RefSeq" id="WP_189042276.1">
    <property type="nucleotide sequence ID" value="NZ_BMJQ01000001.1"/>
</dbReference>
<dbReference type="Gene3D" id="3.30.750.24">
    <property type="entry name" value="STAS domain"/>
    <property type="match status" value="1"/>
</dbReference>
<comment type="function">
    <text evidence="1">Could be part of an ABC transporter complex.</text>
</comment>
<dbReference type="SUPFAM" id="SSF52091">
    <property type="entry name" value="SpoIIaa-like"/>
    <property type="match status" value="1"/>
</dbReference>
<dbReference type="InterPro" id="IPR002645">
    <property type="entry name" value="STAS_dom"/>
</dbReference>
<evidence type="ECO:0000259" key="3">
    <source>
        <dbReference type="PROSITE" id="PS50801"/>
    </source>
</evidence>
<reference evidence="4" key="1">
    <citation type="journal article" date="2014" name="Int. J. Syst. Evol. Microbiol.">
        <title>Complete genome sequence of Corynebacterium casei LMG S-19264T (=DSM 44701T), isolated from a smear-ripened cheese.</title>
        <authorList>
            <consortium name="US DOE Joint Genome Institute (JGI-PGF)"/>
            <person name="Walter F."/>
            <person name="Albersmeier A."/>
            <person name="Kalinowski J."/>
            <person name="Ruckert C."/>
        </authorList>
    </citation>
    <scope>NUCLEOTIDE SEQUENCE</scope>
    <source>
        <strain evidence="4">CGMCC 1.15725</strain>
    </source>
</reference>
<keyword evidence="2" id="KW-1133">Transmembrane helix</keyword>
<accession>A0A8J2YPX9</accession>
<dbReference type="Proteomes" id="UP000646365">
    <property type="component" value="Unassembled WGS sequence"/>
</dbReference>
<keyword evidence="2" id="KW-0812">Transmembrane</keyword>
<dbReference type="InterPro" id="IPR003453">
    <property type="entry name" value="ABC_MlaE_roteobac"/>
</dbReference>
<gene>
    <name evidence="4" type="ORF">GCM10011611_06050</name>
</gene>
<keyword evidence="2" id="KW-0997">Cell inner membrane</keyword>
<dbReference type="InterPro" id="IPR058548">
    <property type="entry name" value="MlaB-like_STAS"/>
</dbReference>
<keyword evidence="2" id="KW-0472">Membrane</keyword>
<protein>
    <submittedName>
        <fullName evidence="4">ABC transporter inner membrane subunit</fullName>
    </submittedName>
</protein>